<keyword evidence="1" id="KW-0472">Membrane</keyword>
<reference evidence="2 3" key="1">
    <citation type="journal article" date="2019" name="Int. J. Syst. Evol. Microbiol.">
        <title>The Global Catalogue of Microorganisms (GCM) 10K type strain sequencing project: providing services to taxonomists for standard genome sequencing and annotation.</title>
        <authorList>
            <consortium name="The Broad Institute Genomics Platform"/>
            <consortium name="The Broad Institute Genome Sequencing Center for Infectious Disease"/>
            <person name="Wu L."/>
            <person name="Ma J."/>
        </authorList>
    </citation>
    <scope>NUCLEOTIDE SEQUENCE [LARGE SCALE GENOMIC DNA]</scope>
    <source>
        <strain evidence="2 3">JCM 14942</strain>
    </source>
</reference>
<sequence>MSTSLHSRAPLASRSATPWPLVLTLAAVALVRPLLSITGLADDWGRPLTPLLATAAITAVWIGAVLVTRQADPVRVLVATGLVYAVLATALSGVLSPILDGELHGPLTNPIALVAMLAVNAGWGALAGMLALRLRRRRS</sequence>
<dbReference type="Proteomes" id="UP001500842">
    <property type="component" value="Unassembled WGS sequence"/>
</dbReference>
<gene>
    <name evidence="2" type="ORF">GCM10009788_56300</name>
</gene>
<evidence type="ECO:0000313" key="3">
    <source>
        <dbReference type="Proteomes" id="UP001500842"/>
    </source>
</evidence>
<protein>
    <submittedName>
        <fullName evidence="2">Uncharacterized protein</fullName>
    </submittedName>
</protein>
<keyword evidence="1" id="KW-0812">Transmembrane</keyword>
<keyword evidence="3" id="KW-1185">Reference proteome</keyword>
<comment type="caution">
    <text evidence="2">The sequence shown here is derived from an EMBL/GenBank/DDBJ whole genome shotgun (WGS) entry which is preliminary data.</text>
</comment>
<evidence type="ECO:0000313" key="2">
    <source>
        <dbReference type="EMBL" id="GAA1546893.1"/>
    </source>
</evidence>
<feature type="transmembrane region" description="Helical" evidence="1">
    <location>
        <begin position="111"/>
        <end position="132"/>
    </location>
</feature>
<dbReference type="EMBL" id="BAAAOR010000047">
    <property type="protein sequence ID" value="GAA1546893.1"/>
    <property type="molecule type" value="Genomic_DNA"/>
</dbReference>
<dbReference type="RefSeq" id="WP_141003746.1">
    <property type="nucleotide sequence ID" value="NZ_BAAAOR010000047.1"/>
</dbReference>
<name>A0ABN2BTB0_9ACTN</name>
<feature type="transmembrane region" description="Helical" evidence="1">
    <location>
        <begin position="74"/>
        <end position="99"/>
    </location>
</feature>
<feature type="transmembrane region" description="Helical" evidence="1">
    <location>
        <begin position="21"/>
        <end position="41"/>
    </location>
</feature>
<proteinExistence type="predicted"/>
<feature type="transmembrane region" description="Helical" evidence="1">
    <location>
        <begin position="47"/>
        <end position="67"/>
    </location>
</feature>
<organism evidence="2 3">
    <name type="scientific">Nocardioides humi</name>
    <dbReference type="NCBI Taxonomy" id="449461"/>
    <lineage>
        <taxon>Bacteria</taxon>
        <taxon>Bacillati</taxon>
        <taxon>Actinomycetota</taxon>
        <taxon>Actinomycetes</taxon>
        <taxon>Propionibacteriales</taxon>
        <taxon>Nocardioidaceae</taxon>
        <taxon>Nocardioides</taxon>
    </lineage>
</organism>
<evidence type="ECO:0000256" key="1">
    <source>
        <dbReference type="SAM" id="Phobius"/>
    </source>
</evidence>
<keyword evidence="1" id="KW-1133">Transmembrane helix</keyword>
<accession>A0ABN2BTB0</accession>